<dbReference type="CDD" id="cd16428">
    <property type="entry name" value="TcpC_C"/>
    <property type="match status" value="1"/>
</dbReference>
<accession>A0A1E5GKM3</accession>
<dbReference type="CDD" id="cd16386">
    <property type="entry name" value="TcpC_N"/>
    <property type="match status" value="1"/>
</dbReference>
<evidence type="ECO:0000256" key="1">
    <source>
        <dbReference type="SAM" id="Phobius"/>
    </source>
</evidence>
<evidence type="ECO:0000313" key="3">
    <source>
        <dbReference type="Proteomes" id="UP000095094"/>
    </source>
</evidence>
<dbReference type="Proteomes" id="UP000095094">
    <property type="component" value="Unassembled WGS sequence"/>
</dbReference>
<dbReference type="Gene3D" id="3.10.450.540">
    <property type="match status" value="1"/>
</dbReference>
<evidence type="ECO:0000313" key="2">
    <source>
        <dbReference type="EMBL" id="OEG13145.1"/>
    </source>
</evidence>
<sequence length="341" mass="40254">MKFIKDKKLTRPAKIKEEKTVQIKTTRRLFFLLITFLIVSGPIGFFKANKMNVQMNKQQEELTKEIKKTLDVSQSQLSPSSELFKHFLNPFIEVYINVPAEQTAFEERLTKLQETYYNFEIEDEKNHGVEQKLLSSSFYLVETIAGRRIATYEVSYESISPITKEREVKAKEGDKEITKKEKYTDYETTETRVFLSIPFKEYKDGTFKINHYPYLSTERVLITEQKIEKRDESSKYNSLENTQEKEVISFIEMFLDKYVNSTKEEMVYLMKEPEVLAGEYEINNINIENHLKNEKILVFATFEVIDKKTKGVHIEEMTLLLKQREGTYYVEKLTHFFGGID</sequence>
<gene>
    <name evidence="2" type="ORF">BCR25_06560</name>
</gene>
<comment type="caution">
    <text evidence="2">The sequence shown here is derived from an EMBL/GenBank/DDBJ whole genome shotgun (WGS) entry which is preliminary data.</text>
</comment>
<dbReference type="OrthoDB" id="2189690at2"/>
<keyword evidence="3" id="KW-1185">Reference proteome</keyword>
<reference evidence="3" key="1">
    <citation type="submission" date="2016-09" db="EMBL/GenBank/DDBJ databases">
        <authorList>
            <person name="Gulvik C.A."/>
        </authorList>
    </citation>
    <scope>NUCLEOTIDE SEQUENCE [LARGE SCALE GENOMIC DNA]</scope>
    <source>
        <strain evidence="3">LMG 8895</strain>
    </source>
</reference>
<dbReference type="EMBL" id="MIJY01000023">
    <property type="protein sequence ID" value="OEG13145.1"/>
    <property type="molecule type" value="Genomic_DNA"/>
</dbReference>
<dbReference type="InterPro" id="IPR035628">
    <property type="entry name" value="TcpC_C"/>
</dbReference>
<keyword evidence="1" id="KW-1133">Transmembrane helix</keyword>
<dbReference type="AlphaFoldDB" id="A0A1E5GKM3"/>
<proteinExistence type="predicted"/>
<feature type="transmembrane region" description="Helical" evidence="1">
    <location>
        <begin position="29"/>
        <end position="46"/>
    </location>
</feature>
<dbReference type="RefSeq" id="WP_069663843.1">
    <property type="nucleotide sequence ID" value="NZ_JBHUJJ010000001.1"/>
</dbReference>
<dbReference type="Pfam" id="PF12642">
    <property type="entry name" value="TpcC"/>
    <property type="match status" value="1"/>
</dbReference>
<organism evidence="2 3">
    <name type="scientific">Enterococcus termitis</name>
    <dbReference type="NCBI Taxonomy" id="332950"/>
    <lineage>
        <taxon>Bacteria</taxon>
        <taxon>Bacillati</taxon>
        <taxon>Bacillota</taxon>
        <taxon>Bacilli</taxon>
        <taxon>Lactobacillales</taxon>
        <taxon>Enterococcaceae</taxon>
        <taxon>Enterococcus</taxon>
    </lineage>
</organism>
<keyword evidence="1" id="KW-0472">Membrane</keyword>
<evidence type="ECO:0008006" key="4">
    <source>
        <dbReference type="Google" id="ProtNLM"/>
    </source>
</evidence>
<protein>
    <recommendedName>
        <fullName evidence="4">Conjugal transfer protein</fullName>
    </recommendedName>
</protein>
<dbReference type="InterPro" id="IPR024735">
    <property type="entry name" value="TcpC"/>
</dbReference>
<name>A0A1E5GKM3_9ENTE</name>
<keyword evidence="1" id="KW-0812">Transmembrane</keyword>